<gene>
    <name evidence="15" type="primary">LOC116206855</name>
</gene>
<dbReference type="CDD" id="cd18577">
    <property type="entry name" value="ABC_6TM_Pgp_ABCB1_D1_like"/>
    <property type="match status" value="1"/>
</dbReference>
<feature type="transmembrane region" description="Helical" evidence="11">
    <location>
        <begin position="746"/>
        <end position="770"/>
    </location>
</feature>
<reference evidence="14" key="1">
    <citation type="journal article" date="2020" name="Plant Biotechnol. J.">
        <title>The pomegranate (Punica granatum L.) draft genome dissects genetic divergence between soft- and hard-seeded cultivars.</title>
        <authorList>
            <person name="Luo X."/>
            <person name="Li H."/>
            <person name="Wu Z."/>
            <person name="Yao W."/>
            <person name="Zhao P."/>
            <person name="Cao D."/>
            <person name="Yu H."/>
            <person name="Li K."/>
            <person name="Poudel K."/>
            <person name="Zhao D."/>
            <person name="Zhang F."/>
            <person name="Xia X."/>
            <person name="Chen L."/>
            <person name="Wang Q."/>
            <person name="Jing D."/>
            <person name="Cao S."/>
        </authorList>
    </citation>
    <scope>NUCLEOTIDE SEQUENCE [LARGE SCALE GENOMIC DNA]</scope>
    <source>
        <strain evidence="14">cv. Tunisia</strain>
    </source>
</reference>
<evidence type="ECO:0000259" key="12">
    <source>
        <dbReference type="PROSITE" id="PS50893"/>
    </source>
</evidence>
<dbReference type="GO" id="GO:0015421">
    <property type="term" value="F:ABC-type oligopeptide transporter activity"/>
    <property type="evidence" value="ECO:0007669"/>
    <property type="project" value="TreeGrafter"/>
</dbReference>
<dbReference type="PANTHER" id="PTHR43394:SF16">
    <property type="entry name" value="ABC TRANSPORTER B FAMILY MEMBER 4-LIKE ISOFORM X1"/>
    <property type="match status" value="1"/>
</dbReference>
<dbReference type="InterPro" id="IPR039421">
    <property type="entry name" value="Type_1_exporter"/>
</dbReference>
<dbReference type="InterPro" id="IPR003439">
    <property type="entry name" value="ABC_transporter-like_ATP-bd"/>
</dbReference>
<dbReference type="CDD" id="cd18578">
    <property type="entry name" value="ABC_6TM_Pgp_ABCB1_D2_like"/>
    <property type="match status" value="1"/>
</dbReference>
<feature type="domain" description="ABC transmembrane type-1" evidence="13">
    <location>
        <begin position="633"/>
        <end position="919"/>
    </location>
</feature>
<feature type="transmembrane region" description="Helical" evidence="11">
    <location>
        <begin position="222"/>
        <end position="242"/>
    </location>
</feature>
<feature type="transmembrane region" description="Helical" evidence="11">
    <location>
        <begin position="46"/>
        <end position="66"/>
    </location>
</feature>
<dbReference type="RefSeq" id="XP_031395542.1">
    <property type="nucleotide sequence ID" value="XM_031539682.1"/>
</dbReference>
<dbReference type="PANTHER" id="PTHR43394">
    <property type="entry name" value="ATP-DEPENDENT PERMEASE MDL1, MITOCHONDRIAL"/>
    <property type="match status" value="1"/>
</dbReference>
<name>A0A6P8DE89_PUNGR</name>
<evidence type="ECO:0000256" key="4">
    <source>
        <dbReference type="ARBA" id="ARBA00022692"/>
    </source>
</evidence>
<protein>
    <submittedName>
        <fullName evidence="15">ABC transporter B family member 21-like</fullName>
    </submittedName>
</protein>
<feature type="transmembrane region" description="Helical" evidence="11">
    <location>
        <begin position="631"/>
        <end position="654"/>
    </location>
</feature>
<dbReference type="Gene3D" id="1.20.1560.10">
    <property type="entry name" value="ABC transporter type 1, transmembrane domain"/>
    <property type="match status" value="2"/>
</dbReference>
<evidence type="ECO:0000256" key="8">
    <source>
        <dbReference type="ARBA" id="ARBA00022989"/>
    </source>
</evidence>
<keyword evidence="5" id="KW-0677">Repeat</keyword>
<evidence type="ECO:0000313" key="15">
    <source>
        <dbReference type="RefSeq" id="XP_031395542.1"/>
    </source>
</evidence>
<evidence type="ECO:0000256" key="7">
    <source>
        <dbReference type="ARBA" id="ARBA00022840"/>
    </source>
</evidence>
<keyword evidence="4 11" id="KW-0812">Transmembrane</keyword>
<feature type="transmembrane region" description="Helical" evidence="11">
    <location>
        <begin position="119"/>
        <end position="137"/>
    </location>
</feature>
<feature type="transmembrane region" description="Helical" evidence="11">
    <location>
        <begin position="143"/>
        <end position="165"/>
    </location>
</feature>
<dbReference type="GO" id="GO:0005524">
    <property type="term" value="F:ATP binding"/>
    <property type="evidence" value="ECO:0007669"/>
    <property type="project" value="UniProtKB-KW"/>
</dbReference>
<feature type="domain" description="ABC transporter" evidence="12">
    <location>
        <begin position="954"/>
        <end position="1191"/>
    </location>
</feature>
<feature type="transmembrane region" description="Helical" evidence="11">
    <location>
        <begin position="254"/>
        <end position="274"/>
    </location>
</feature>
<dbReference type="FunFam" id="1.20.1560.10:FF:000009">
    <property type="entry name" value="ABC transporter B family member 1"/>
    <property type="match status" value="1"/>
</dbReference>
<dbReference type="GeneID" id="116206855"/>
<comment type="similarity">
    <text evidence="2">Belongs to the ABC transporter superfamily. ABCB family. Multidrug resistance exporter (TC 3.A.1.201) subfamily.</text>
</comment>
<evidence type="ECO:0000256" key="2">
    <source>
        <dbReference type="ARBA" id="ARBA00007577"/>
    </source>
</evidence>
<dbReference type="InterPro" id="IPR036640">
    <property type="entry name" value="ABC1_TM_sf"/>
</dbReference>
<dbReference type="AlphaFoldDB" id="A0A6P8DE89"/>
<reference evidence="15" key="2">
    <citation type="submission" date="2025-08" db="UniProtKB">
        <authorList>
            <consortium name="RefSeq"/>
        </authorList>
    </citation>
    <scope>IDENTIFICATION</scope>
    <source>
        <tissue evidence="15">Leaf</tissue>
    </source>
</reference>
<evidence type="ECO:0000256" key="9">
    <source>
        <dbReference type="ARBA" id="ARBA00023136"/>
    </source>
</evidence>
<dbReference type="Pfam" id="PF00664">
    <property type="entry name" value="ABC_membrane"/>
    <property type="match status" value="2"/>
</dbReference>
<keyword evidence="10" id="KW-0325">Glycoprotein</keyword>
<keyword evidence="9 11" id="KW-0472">Membrane</keyword>
<dbReference type="Gene3D" id="3.40.50.300">
    <property type="entry name" value="P-loop containing nucleotide triphosphate hydrolases"/>
    <property type="match status" value="2"/>
</dbReference>
<accession>A0A6P8DE89</accession>
<dbReference type="GO" id="GO:0010328">
    <property type="term" value="F:auxin influx transmembrane transporter activity"/>
    <property type="evidence" value="ECO:0007669"/>
    <property type="project" value="UniProtKB-ARBA"/>
</dbReference>
<feature type="transmembrane region" description="Helical" evidence="11">
    <location>
        <begin position="674"/>
        <end position="700"/>
    </location>
</feature>
<evidence type="ECO:0000313" key="14">
    <source>
        <dbReference type="Proteomes" id="UP000515151"/>
    </source>
</evidence>
<keyword evidence="14" id="KW-1185">Reference proteome</keyword>
<evidence type="ECO:0000256" key="11">
    <source>
        <dbReference type="SAM" id="Phobius"/>
    </source>
</evidence>
<proteinExistence type="inferred from homology"/>
<evidence type="ECO:0000256" key="6">
    <source>
        <dbReference type="ARBA" id="ARBA00022741"/>
    </source>
</evidence>
<keyword evidence="7" id="KW-0067">ATP-binding</keyword>
<dbReference type="CDD" id="cd03249">
    <property type="entry name" value="ABC_MTABC3_MDL1_MDL2"/>
    <property type="match status" value="2"/>
</dbReference>
<keyword evidence="6" id="KW-0547">Nucleotide-binding</keyword>
<evidence type="ECO:0000256" key="10">
    <source>
        <dbReference type="ARBA" id="ARBA00023180"/>
    </source>
</evidence>
<feature type="transmembrane region" description="Helical" evidence="11">
    <location>
        <begin position="776"/>
        <end position="793"/>
    </location>
</feature>
<dbReference type="InterPro" id="IPR003593">
    <property type="entry name" value="AAA+_ATPase"/>
</dbReference>
<dbReference type="GO" id="GO:0005886">
    <property type="term" value="C:plasma membrane"/>
    <property type="evidence" value="ECO:0007669"/>
    <property type="project" value="UniProtKB-SubCell"/>
</dbReference>
<dbReference type="InterPro" id="IPR011527">
    <property type="entry name" value="ABC1_TM_dom"/>
</dbReference>
<keyword evidence="3" id="KW-0813">Transport</keyword>
<feature type="transmembrane region" description="Helical" evidence="11">
    <location>
        <begin position="855"/>
        <end position="874"/>
    </location>
</feature>
<evidence type="ECO:0000256" key="5">
    <source>
        <dbReference type="ARBA" id="ARBA00022737"/>
    </source>
</evidence>
<dbReference type="GO" id="GO:0005743">
    <property type="term" value="C:mitochondrial inner membrane"/>
    <property type="evidence" value="ECO:0007669"/>
    <property type="project" value="TreeGrafter"/>
</dbReference>
<dbReference type="PROSITE" id="PS50893">
    <property type="entry name" value="ABC_TRANSPORTER_2"/>
    <property type="match status" value="2"/>
</dbReference>
<keyword evidence="8 11" id="KW-1133">Transmembrane helix</keyword>
<dbReference type="FunFam" id="3.40.50.300:FF:000066">
    <property type="entry name" value="ABC transporter B family member 1"/>
    <property type="match status" value="2"/>
</dbReference>
<organism evidence="14 15">
    <name type="scientific">Punica granatum</name>
    <name type="common">Pomegranate</name>
    <dbReference type="NCBI Taxonomy" id="22663"/>
    <lineage>
        <taxon>Eukaryota</taxon>
        <taxon>Viridiplantae</taxon>
        <taxon>Streptophyta</taxon>
        <taxon>Embryophyta</taxon>
        <taxon>Tracheophyta</taxon>
        <taxon>Spermatophyta</taxon>
        <taxon>Magnoliopsida</taxon>
        <taxon>eudicotyledons</taxon>
        <taxon>Gunneridae</taxon>
        <taxon>Pentapetalae</taxon>
        <taxon>rosids</taxon>
        <taxon>malvids</taxon>
        <taxon>Myrtales</taxon>
        <taxon>Lythraceae</taxon>
        <taxon>Punica</taxon>
    </lineage>
</organism>
<dbReference type="GO" id="GO:0090374">
    <property type="term" value="P:oligopeptide export from mitochondrion"/>
    <property type="evidence" value="ECO:0007669"/>
    <property type="project" value="TreeGrafter"/>
</dbReference>
<feature type="domain" description="ABC transporter" evidence="12">
    <location>
        <begin position="321"/>
        <end position="557"/>
    </location>
</feature>
<dbReference type="GO" id="GO:0016887">
    <property type="term" value="F:ATP hydrolysis activity"/>
    <property type="evidence" value="ECO:0007669"/>
    <property type="project" value="InterPro"/>
</dbReference>
<evidence type="ECO:0000256" key="3">
    <source>
        <dbReference type="ARBA" id="ARBA00022448"/>
    </source>
</evidence>
<dbReference type="Pfam" id="PF00005">
    <property type="entry name" value="ABC_tran"/>
    <property type="match status" value="2"/>
</dbReference>
<dbReference type="SUPFAM" id="SSF52540">
    <property type="entry name" value="P-loop containing nucleoside triphosphate hydrolases"/>
    <property type="match status" value="2"/>
</dbReference>
<dbReference type="OrthoDB" id="6500128at2759"/>
<evidence type="ECO:0000259" key="13">
    <source>
        <dbReference type="PROSITE" id="PS50929"/>
    </source>
</evidence>
<comment type="subcellular location">
    <subcellularLocation>
        <location evidence="1">Cell membrane</location>
        <topology evidence="1">Multi-pass membrane protein</topology>
    </subcellularLocation>
</comment>
<dbReference type="SMART" id="SM00382">
    <property type="entry name" value="AAA"/>
    <property type="match status" value="2"/>
</dbReference>
<dbReference type="PROSITE" id="PS00211">
    <property type="entry name" value="ABC_TRANSPORTER_1"/>
    <property type="match status" value="2"/>
</dbReference>
<evidence type="ECO:0000256" key="1">
    <source>
        <dbReference type="ARBA" id="ARBA00004651"/>
    </source>
</evidence>
<dbReference type="SUPFAM" id="SSF90123">
    <property type="entry name" value="ABC transporter transmembrane region"/>
    <property type="match status" value="2"/>
</dbReference>
<feature type="domain" description="ABC transmembrane type-1" evidence="13">
    <location>
        <begin position="2"/>
        <end position="286"/>
    </location>
</feature>
<sequence>MLIGTVGAIGNGICTPLMTIFFGDLVQVMAGSIDVKDSVHEVSLKFMYLALASGFASFLRTSCWMITGERQAARIRALYLRAILRQDIAFFDKEASTGQIVSQLSGDTILIQDAMGDKVGNFIQLLVTAIGGFIVAFSKGWLLTFAMICTIPPVVFAGAITMMLLGKIQSQAQSSYSVAATIVEQTIGSIRTVASFSGEKRAIKEYDKALVKVYRAGLYEGLASGLGFGTLMMILFCSYAYAMWIGGKMIINKGYTGGTVINVMFAVVLGSLSIGQTSSCLSAFAAGQAAAFKMFETINRKPKIDASDSRGRKFKRISGDIELRDVYFSYPTRPNEMIFTGLSLFIPRGTTAALMGPSGSGKSSVINLIERFYDPQGGEVLIGGINLKKFQLKWIREKIGLVSQEPVLFSTSIMDNIAFGKETATIEEIKAAAVLSNAAGFIDMLPQGLDTMVGEHGIKLSGGQKQRIAIARAILKDPKILLLDEATSALDAESERIVQEALDQVMENRTTVIVAHRLSTVKKADSIYVLHQGKIVEKGKHSKLLKDPNGAYSNLIRLQEIGKSSRKTSALDPENNRLPLWVPIGMSPMVSASVGTPGNVSEMTLGSEVQTQQAQLSLTRLAYLNTPEIPVMLLGALAAAGNGVIYPVFGTMLASIIKTFFEPTDELRKGTESWAVKFVILGIASLVSTPSATFFFSVAGCKLIKRIRSMCFEKMVYMEIGWFDEAENSSGSIGARLSGDATSVRYLVGDTLALLVQNIATAVAGLLIGFTTNWELALIILLLIPLLGISGYVQVKSMTGFGADAKKMYEEASQVASDAVGSIRTVASFCAEERTVQLYREKCEGPLSAGIRQGLISGVSCGFSFFFIFFFYAISFYSGAQLVDQGKTNFHKVFRVVFALCMTALGISHSNSLAPDAGKARSSATSVLEILDQKSKIDASDDSGIELDRVKGNIKFQHVGFRYPTRPDIEVLCDFCLSINSGQTVALVGESGCGKSTVISLLQRYYDPDSGSITLDRMELRKLNLKWLRQQIGLVSQEPVLFNATVRANIAYGKDGEVTEAEIIAAAKLANAHNFISSLQQGYETVVGERGIQLSGGQKQRVAIARAIVKSPKILLLDEATSALDAESERVVQAALDQAVVNRTTLVVAHRLSTIKNADIIAVVKNGAIVEKGKRETLLSIRNGIYASLVGPCKATFAS</sequence>
<dbReference type="InterPro" id="IPR027417">
    <property type="entry name" value="P-loop_NTPase"/>
</dbReference>
<dbReference type="GO" id="GO:0010329">
    <property type="term" value="F:auxin efflux transmembrane transporter activity"/>
    <property type="evidence" value="ECO:0007669"/>
    <property type="project" value="UniProtKB-ARBA"/>
</dbReference>
<dbReference type="InterPro" id="IPR017871">
    <property type="entry name" value="ABC_transporter-like_CS"/>
</dbReference>
<dbReference type="PROSITE" id="PS50929">
    <property type="entry name" value="ABC_TM1F"/>
    <property type="match status" value="2"/>
</dbReference>
<dbReference type="Proteomes" id="UP000515151">
    <property type="component" value="Chromosome 5"/>
</dbReference>